<protein>
    <submittedName>
        <fullName evidence="4">Glycosyl transferase family 2</fullName>
    </submittedName>
</protein>
<dbReference type="InterPro" id="IPR029044">
    <property type="entry name" value="Nucleotide-diphossugar_trans"/>
</dbReference>
<sequence>MRVLSVTSVRNEGPYLLEWIAHHRAAGVSDFLIFSNDCDDGTHEMLEALQAAGVICHVPHEPKPGKSIQWQALRQAWRHPLRKKADWILVSDVDEFLNIHVEGHSIPALVNRVPENTDAIVLPWRLFGHNDVVGIEDAPVTEQFTRAAPADLQFPISASLFKTLFRAKGPFNQLGVHRPKQKDPEKAGLPIFVDGSGQPMHPFLARAPQRLSLFDLGVGRDLVELNHYAVRSAAAFVNKCDRGLPNRAHKLVDLSYWIERNFNSVPDSSVSQMRPATEEAEKELRAVPGVAELHEQAVAWHRARFSELVSRPAYQALMTEILVAGSSAILPQRLQRQLVRWYQEANKTTG</sequence>
<comment type="subcellular location">
    <subcellularLocation>
        <location evidence="1">Membrane</location>
        <topology evidence="1">Single-pass membrane protein</topology>
    </subcellularLocation>
</comment>
<dbReference type="Proteomes" id="UP000199144">
    <property type="component" value="Unassembled WGS sequence"/>
</dbReference>
<keyword evidence="5" id="KW-1185">Reference proteome</keyword>
<evidence type="ECO:0000313" key="4">
    <source>
        <dbReference type="EMBL" id="SFL71581.1"/>
    </source>
</evidence>
<dbReference type="EMBL" id="FOTQ01000001">
    <property type="protein sequence ID" value="SFL71581.1"/>
    <property type="molecule type" value="Genomic_DNA"/>
</dbReference>
<evidence type="ECO:0000313" key="5">
    <source>
        <dbReference type="Proteomes" id="UP000199144"/>
    </source>
</evidence>
<dbReference type="PANTHER" id="PTHR21461:SF69">
    <property type="entry name" value="GLYCOSYLTRANSFERASE FAMILY 92 PROTEIN"/>
    <property type="match status" value="1"/>
</dbReference>
<organism evidence="4 5">
    <name type="scientific">Shimia aestuarii</name>
    <dbReference type="NCBI Taxonomy" id="254406"/>
    <lineage>
        <taxon>Bacteria</taxon>
        <taxon>Pseudomonadati</taxon>
        <taxon>Pseudomonadota</taxon>
        <taxon>Alphaproteobacteria</taxon>
        <taxon>Rhodobacterales</taxon>
        <taxon>Roseobacteraceae</taxon>
    </lineage>
</organism>
<name>A0A1I4JZ14_9RHOB</name>
<dbReference type="SUPFAM" id="SSF53448">
    <property type="entry name" value="Nucleotide-diphospho-sugar transferases"/>
    <property type="match status" value="1"/>
</dbReference>
<dbReference type="STRING" id="254406.SAMN04488042_1011236"/>
<accession>A0A1I4JZ14</accession>
<reference evidence="4 5" key="1">
    <citation type="submission" date="2016-10" db="EMBL/GenBank/DDBJ databases">
        <authorList>
            <person name="de Groot N.N."/>
        </authorList>
    </citation>
    <scope>NUCLEOTIDE SEQUENCE [LARGE SCALE GENOMIC DNA]</scope>
    <source>
        <strain evidence="4 5">DSM 15283</strain>
    </source>
</reference>
<evidence type="ECO:0000256" key="3">
    <source>
        <dbReference type="ARBA" id="ARBA00022989"/>
    </source>
</evidence>
<dbReference type="Pfam" id="PF13704">
    <property type="entry name" value="Glyco_tranf_2_4"/>
    <property type="match status" value="1"/>
</dbReference>
<dbReference type="RefSeq" id="WP_093091844.1">
    <property type="nucleotide sequence ID" value="NZ_FOTQ01000001.1"/>
</dbReference>
<keyword evidence="4" id="KW-0808">Transferase</keyword>
<dbReference type="AlphaFoldDB" id="A0A1I4JZ14"/>
<keyword evidence="3" id="KW-1133">Transmembrane helix</keyword>
<proteinExistence type="predicted"/>
<dbReference type="GO" id="GO:0016020">
    <property type="term" value="C:membrane"/>
    <property type="evidence" value="ECO:0007669"/>
    <property type="project" value="UniProtKB-SubCell"/>
</dbReference>
<dbReference type="OrthoDB" id="4964299at2"/>
<keyword evidence="3" id="KW-0472">Membrane</keyword>
<evidence type="ECO:0000256" key="1">
    <source>
        <dbReference type="ARBA" id="ARBA00004167"/>
    </source>
</evidence>
<dbReference type="GO" id="GO:0005737">
    <property type="term" value="C:cytoplasm"/>
    <property type="evidence" value="ECO:0007669"/>
    <property type="project" value="TreeGrafter"/>
</dbReference>
<gene>
    <name evidence="4" type="ORF">SAMN04488042_1011236</name>
</gene>
<dbReference type="GO" id="GO:0016757">
    <property type="term" value="F:glycosyltransferase activity"/>
    <property type="evidence" value="ECO:0007669"/>
    <property type="project" value="TreeGrafter"/>
</dbReference>
<dbReference type="PANTHER" id="PTHR21461">
    <property type="entry name" value="GLYCOSYLTRANSFERASE FAMILY 92 PROTEIN"/>
    <property type="match status" value="1"/>
</dbReference>
<keyword evidence="2" id="KW-0812">Transmembrane</keyword>
<evidence type="ECO:0000256" key="2">
    <source>
        <dbReference type="ARBA" id="ARBA00022692"/>
    </source>
</evidence>